<evidence type="ECO:0000259" key="1">
    <source>
        <dbReference type="SMART" id="SM00563"/>
    </source>
</evidence>
<dbReference type="GO" id="GO:0016746">
    <property type="term" value="F:acyltransferase activity"/>
    <property type="evidence" value="ECO:0007669"/>
    <property type="project" value="UniProtKB-KW"/>
</dbReference>
<feature type="domain" description="Phospholipid/glycerol acyltransferase" evidence="1">
    <location>
        <begin position="63"/>
        <end position="190"/>
    </location>
</feature>
<dbReference type="InterPro" id="IPR002123">
    <property type="entry name" value="Plipid/glycerol_acylTrfase"/>
</dbReference>
<organism evidence="2 3">
    <name type="scientific">Zhongshania antarctica</name>
    <dbReference type="NCBI Taxonomy" id="641702"/>
    <lineage>
        <taxon>Bacteria</taxon>
        <taxon>Pseudomonadati</taxon>
        <taxon>Pseudomonadota</taxon>
        <taxon>Gammaproteobacteria</taxon>
        <taxon>Cellvibrionales</taxon>
        <taxon>Spongiibacteraceae</taxon>
        <taxon>Zhongshania</taxon>
    </lineage>
</organism>
<protein>
    <submittedName>
        <fullName evidence="2">1-acyl-sn-glycerol-3-phosphate acyltransferase</fullName>
    </submittedName>
</protein>
<comment type="caution">
    <text evidence="2">The sequence shown here is derived from an EMBL/GenBank/DDBJ whole genome shotgun (WGS) entry which is preliminary data.</text>
</comment>
<keyword evidence="2" id="KW-0012">Acyltransferase</keyword>
<evidence type="ECO:0000313" key="2">
    <source>
        <dbReference type="EMBL" id="MBB5186419.1"/>
    </source>
</evidence>
<accession>A0A840R025</accession>
<evidence type="ECO:0000313" key="3">
    <source>
        <dbReference type="Proteomes" id="UP000536640"/>
    </source>
</evidence>
<dbReference type="Pfam" id="PF01553">
    <property type="entry name" value="Acyltransferase"/>
    <property type="match status" value="1"/>
</dbReference>
<gene>
    <name evidence="2" type="ORF">HNQ57_000680</name>
</gene>
<reference evidence="2 3" key="1">
    <citation type="submission" date="2020-08" db="EMBL/GenBank/DDBJ databases">
        <title>Genomic Encyclopedia of Type Strains, Phase IV (KMG-IV): sequencing the most valuable type-strain genomes for metagenomic binning, comparative biology and taxonomic classification.</title>
        <authorList>
            <person name="Goeker M."/>
        </authorList>
    </citation>
    <scope>NUCLEOTIDE SEQUENCE [LARGE SCALE GENOMIC DNA]</scope>
    <source>
        <strain evidence="2 3">DSM 25701</strain>
    </source>
</reference>
<keyword evidence="2" id="KW-0808">Transferase</keyword>
<sequence>MGVLTSGWLWLLHVVLRTPRQAYLHANSTLQFWWADTLRRGAEKLFRLNFVIESENALAGPAAIVLPRHTSIGDTILPVSFYAKAKQLRVSYVLKRELLLDPCLDIVGNRLANVFLNRVAEDMGPELAELEALAASATDQDSLVIYMEGTRFSSTKRRRVLKLLADKGDDEALHRAEAWPNLLPIRPAGALALMKGAPDKDLLFLAHSGFEGSANFANLFNGSWMNTTVHLRFWRIKAADIPAAEHDRRALLFSQWDLMQQAVAEMLAAESD</sequence>
<dbReference type="SMART" id="SM00563">
    <property type="entry name" value="PlsC"/>
    <property type="match status" value="1"/>
</dbReference>
<dbReference type="AlphaFoldDB" id="A0A840R025"/>
<name>A0A840R025_9GAMM</name>
<keyword evidence="3" id="KW-1185">Reference proteome</keyword>
<dbReference type="EMBL" id="JACHHW010000002">
    <property type="protein sequence ID" value="MBB5186419.1"/>
    <property type="molecule type" value="Genomic_DNA"/>
</dbReference>
<proteinExistence type="predicted"/>
<dbReference type="Proteomes" id="UP000536640">
    <property type="component" value="Unassembled WGS sequence"/>
</dbReference>